<dbReference type="InterPro" id="IPR005135">
    <property type="entry name" value="Endo/exonuclease/phosphatase"/>
</dbReference>
<feature type="binding site" evidence="6">
    <location>
        <position position="243"/>
    </location>
    <ligand>
        <name>Mg(2+)</name>
        <dbReference type="ChEBI" id="CHEBI:18420"/>
        <label>1</label>
    </ligand>
</feature>
<dbReference type="HOGENOM" id="CLU_027539_0_1_2"/>
<protein>
    <submittedName>
        <fullName evidence="9">Exodeoxyribonuclease III</fullName>
    </submittedName>
</protein>
<evidence type="ECO:0000313" key="9">
    <source>
        <dbReference type="EMBL" id="ADC64946.1"/>
    </source>
</evidence>
<dbReference type="InterPro" id="IPR004808">
    <property type="entry name" value="AP_endonuc_1"/>
</dbReference>
<feature type="active site" description="Proton donor/acceptor" evidence="5">
    <location>
        <position position="141"/>
    </location>
</feature>
<comment type="cofactor">
    <cofactor evidence="6">
        <name>Mg(2+)</name>
        <dbReference type="ChEBI" id="CHEBI:18420"/>
    </cofactor>
    <cofactor evidence="6">
        <name>Mn(2+)</name>
        <dbReference type="ChEBI" id="CHEBI:29035"/>
    </cofactor>
    <text evidence="6">Probably binds two magnesium or manganese ions per subunit.</text>
</comment>
<evidence type="ECO:0000256" key="2">
    <source>
        <dbReference type="ARBA" id="ARBA00022723"/>
    </source>
</evidence>
<dbReference type="STRING" id="589924.Ferp_0776"/>
<accession>D3RWT3</accession>
<reference evidence="10" key="1">
    <citation type="submission" date="2010-02" db="EMBL/GenBank/DDBJ databases">
        <title>Complete sequence of Ferroglobus placidus DSM 10642.</title>
        <authorList>
            <consortium name="US DOE Joint Genome Institute"/>
            <person name="Lucas S."/>
            <person name="Copeland A."/>
            <person name="Lapidus A."/>
            <person name="Cheng J.-F."/>
            <person name="Bruce D."/>
            <person name="Goodwin L."/>
            <person name="Pitluck S."/>
            <person name="Saunders E."/>
            <person name="Brettin T."/>
            <person name="Detter J.C."/>
            <person name="Han C."/>
            <person name="Tapia R."/>
            <person name="Larimer F."/>
            <person name="Land M."/>
            <person name="Hauser L."/>
            <person name="Kyrpides N."/>
            <person name="Ivanova N."/>
            <person name="Holmes D."/>
            <person name="Lovley D."/>
            <person name="Kyrpides N."/>
            <person name="Anderson I.J."/>
            <person name="Woyke T."/>
        </authorList>
    </citation>
    <scope>NUCLEOTIDE SEQUENCE [LARGE SCALE GENOMIC DNA]</scope>
    <source>
        <strain evidence="10">DSM 10642 / AEDII12DO</strain>
    </source>
</reference>
<evidence type="ECO:0000313" key="10">
    <source>
        <dbReference type="Proteomes" id="UP000002613"/>
    </source>
</evidence>
<organism evidence="9 10">
    <name type="scientific">Ferroglobus placidus (strain DSM 10642 / AEDII12DO)</name>
    <dbReference type="NCBI Taxonomy" id="589924"/>
    <lineage>
        <taxon>Archaea</taxon>
        <taxon>Methanobacteriati</taxon>
        <taxon>Methanobacteriota</taxon>
        <taxon>Archaeoglobi</taxon>
        <taxon>Archaeoglobales</taxon>
        <taxon>Archaeoglobaceae</taxon>
        <taxon>Ferroglobus</taxon>
    </lineage>
</organism>
<dbReference type="InterPro" id="IPR037493">
    <property type="entry name" value="ExoIII-like"/>
</dbReference>
<dbReference type="OrthoDB" id="146626at2157"/>
<dbReference type="PROSITE" id="PS51435">
    <property type="entry name" value="AP_NUCLEASE_F1_4"/>
    <property type="match status" value="1"/>
</dbReference>
<dbReference type="PANTHER" id="PTHR43250">
    <property type="entry name" value="EXODEOXYRIBONUCLEASE III"/>
    <property type="match status" value="1"/>
</dbReference>
<feature type="active site" description="Proton acceptor" evidence="5">
    <location>
        <position position="243"/>
    </location>
</feature>
<dbReference type="GeneID" id="8778282"/>
<evidence type="ECO:0000256" key="1">
    <source>
        <dbReference type="ARBA" id="ARBA00007092"/>
    </source>
</evidence>
<dbReference type="Proteomes" id="UP000002613">
    <property type="component" value="Chromosome"/>
</dbReference>
<evidence type="ECO:0000256" key="7">
    <source>
        <dbReference type="PIRSR" id="PIRSR604808-3"/>
    </source>
</evidence>
<dbReference type="eggNOG" id="arCOG02207">
    <property type="taxonomic scope" value="Archaea"/>
</dbReference>
<evidence type="ECO:0000256" key="3">
    <source>
        <dbReference type="ARBA" id="ARBA00022801"/>
    </source>
</evidence>
<keyword evidence="10" id="KW-1185">Reference proteome</keyword>
<dbReference type="InterPro" id="IPR036691">
    <property type="entry name" value="Endo/exonu/phosph_ase_sf"/>
</dbReference>
<evidence type="ECO:0000256" key="6">
    <source>
        <dbReference type="PIRSR" id="PIRSR604808-2"/>
    </source>
</evidence>
<keyword evidence="4 6" id="KW-0460">Magnesium</keyword>
<feature type="site" description="Important for catalytic activity" evidence="7">
    <location>
        <position position="213"/>
    </location>
</feature>
<comment type="similarity">
    <text evidence="1">Belongs to the DNA repair enzymes AP/ExoA family.</text>
</comment>
<keyword evidence="3" id="KW-0378">Hydrolase</keyword>
<evidence type="ECO:0000259" key="8">
    <source>
        <dbReference type="Pfam" id="PF03372"/>
    </source>
</evidence>
<dbReference type="PANTHER" id="PTHR43250:SF2">
    <property type="entry name" value="EXODEOXYRIBONUCLEASE III"/>
    <property type="match status" value="1"/>
</dbReference>
<feature type="binding site" evidence="6">
    <location>
        <position position="143"/>
    </location>
    <ligand>
        <name>Mg(2+)</name>
        <dbReference type="ChEBI" id="CHEBI:18420"/>
        <label>1</label>
    </ligand>
</feature>
<feature type="binding site" evidence="6">
    <location>
        <position position="242"/>
    </location>
    <ligand>
        <name>Mg(2+)</name>
        <dbReference type="ChEBI" id="CHEBI:18420"/>
        <label>1</label>
    </ligand>
</feature>
<dbReference type="Pfam" id="PF03372">
    <property type="entry name" value="Exo_endo_phos"/>
    <property type="match status" value="1"/>
</dbReference>
<dbReference type="GO" id="GO:0046872">
    <property type="term" value="F:metal ion binding"/>
    <property type="evidence" value="ECO:0007669"/>
    <property type="project" value="UniProtKB-KW"/>
</dbReference>
<dbReference type="SUPFAM" id="SSF56219">
    <property type="entry name" value="DNase I-like"/>
    <property type="match status" value="1"/>
</dbReference>
<proteinExistence type="inferred from homology"/>
<feature type="binding site" evidence="6">
    <location>
        <position position="141"/>
    </location>
    <ligand>
        <name>Mg(2+)</name>
        <dbReference type="ChEBI" id="CHEBI:18420"/>
        <label>1</label>
    </ligand>
</feature>
<feature type="site" description="Interaction with DNA substrate" evidence="7">
    <location>
        <position position="243"/>
    </location>
</feature>
<feature type="site" description="Transition state stabilizer" evidence="7">
    <location>
        <position position="143"/>
    </location>
</feature>
<feature type="binding site" evidence="6">
    <location>
        <position position="33"/>
    </location>
    <ligand>
        <name>Mg(2+)</name>
        <dbReference type="ChEBI" id="CHEBI:18420"/>
        <label>1</label>
    </ligand>
</feature>
<dbReference type="GO" id="GO:0006281">
    <property type="term" value="P:DNA repair"/>
    <property type="evidence" value="ECO:0007669"/>
    <property type="project" value="InterPro"/>
</dbReference>
<feature type="binding site" evidence="6">
    <location>
        <position position="8"/>
    </location>
    <ligand>
        <name>Mg(2+)</name>
        <dbReference type="ChEBI" id="CHEBI:18420"/>
        <label>1</label>
    </ligand>
</feature>
<dbReference type="GO" id="GO:0008311">
    <property type="term" value="F:double-stranded DNA 3'-5' DNA exonuclease activity"/>
    <property type="evidence" value="ECO:0007669"/>
    <property type="project" value="InterPro"/>
</dbReference>
<name>D3RWT3_FERPA</name>
<dbReference type="KEGG" id="fpl:Ferp_0776"/>
<dbReference type="CDD" id="cd09086">
    <property type="entry name" value="ExoIII-like_AP-endo"/>
    <property type="match status" value="1"/>
</dbReference>
<sequence>MLKVCTYNVNSIRKRLHIVFPLMEKVDILCMQETKVEDRKFPEADFHLKGYHVVFSGGKARNGVAIASKFEPDEYFSGINGEKDRVIAARFGKLWVINVYAPQGQSIESEYYRYKLEFFKKLKEFLSEFVDFKGYYLLCGDMNVAPEDIDVHSPDKLRNHVCFHEDVKKAFKEIVQLGFVDVLRKHHPKERIYTFYDYRVRDAVKRGLGWRVDHILATEKLAEKSKDCYVLLEYRTTEKPSDHVPLVAEFEKV</sequence>
<feature type="domain" description="Endonuclease/exonuclease/phosphatase" evidence="8">
    <location>
        <begin position="5"/>
        <end position="243"/>
    </location>
</feature>
<gene>
    <name evidence="9" type="ordered locus">Ferp_0776</name>
</gene>
<evidence type="ECO:0000256" key="4">
    <source>
        <dbReference type="ARBA" id="ARBA00022842"/>
    </source>
</evidence>
<dbReference type="Gene3D" id="3.60.10.10">
    <property type="entry name" value="Endonuclease/exonuclease/phosphatase"/>
    <property type="match status" value="1"/>
</dbReference>
<feature type="active site" evidence="5">
    <location>
        <position position="100"/>
    </location>
</feature>
<dbReference type="EMBL" id="CP001899">
    <property type="protein sequence ID" value="ADC64946.1"/>
    <property type="molecule type" value="Genomic_DNA"/>
</dbReference>
<keyword evidence="6" id="KW-0464">Manganese</keyword>
<dbReference type="RefSeq" id="WP_012965289.1">
    <property type="nucleotide sequence ID" value="NC_013849.1"/>
</dbReference>
<dbReference type="PaxDb" id="589924-Ferp_0776"/>
<keyword evidence="2 6" id="KW-0479">Metal-binding</keyword>
<dbReference type="NCBIfam" id="TIGR00195">
    <property type="entry name" value="exoDNase_III"/>
    <property type="match status" value="1"/>
</dbReference>
<evidence type="ECO:0000256" key="5">
    <source>
        <dbReference type="PIRSR" id="PIRSR604808-1"/>
    </source>
</evidence>
<reference evidence="9 10" key="2">
    <citation type="journal article" date="2011" name="Stand. Genomic Sci.">
        <title>Complete genome sequence of Ferroglobus placidus AEDII12DO.</title>
        <authorList>
            <person name="Anderson I."/>
            <person name="Risso C."/>
            <person name="Holmes D."/>
            <person name="Lucas S."/>
            <person name="Copeland A."/>
            <person name="Lapidus A."/>
            <person name="Cheng J.F."/>
            <person name="Bruce D."/>
            <person name="Goodwin L."/>
            <person name="Pitluck S."/>
            <person name="Saunders E."/>
            <person name="Brettin T."/>
            <person name="Detter J.C."/>
            <person name="Han C."/>
            <person name="Tapia R."/>
            <person name="Larimer F."/>
            <person name="Land M."/>
            <person name="Hauser L."/>
            <person name="Woyke T."/>
            <person name="Lovley D."/>
            <person name="Kyrpides N."/>
            <person name="Ivanova N."/>
        </authorList>
    </citation>
    <scope>NUCLEOTIDE SEQUENCE [LARGE SCALE GENOMIC DNA]</scope>
    <source>
        <strain evidence="10">DSM 10642 / AEDII12DO</strain>
    </source>
</reference>
<dbReference type="NCBIfam" id="TIGR00633">
    <property type="entry name" value="xth"/>
    <property type="match status" value="1"/>
</dbReference>
<dbReference type="AlphaFoldDB" id="D3RWT3"/>